<feature type="non-terminal residue" evidence="1">
    <location>
        <position position="46"/>
    </location>
</feature>
<dbReference type="Proteomes" id="UP000265520">
    <property type="component" value="Unassembled WGS sequence"/>
</dbReference>
<evidence type="ECO:0000313" key="2">
    <source>
        <dbReference type="Proteomes" id="UP000265520"/>
    </source>
</evidence>
<dbReference type="AlphaFoldDB" id="A0A392P8A2"/>
<evidence type="ECO:0000313" key="1">
    <source>
        <dbReference type="EMBL" id="MCI07977.1"/>
    </source>
</evidence>
<sequence length="46" mass="5287">WVSGDEECLRRWGFVKGFEKLSEIRRRGVGFCVGGGLVMEVWVLDK</sequence>
<accession>A0A392P8A2</accession>
<dbReference type="EMBL" id="LXQA010067323">
    <property type="protein sequence ID" value="MCI07977.1"/>
    <property type="molecule type" value="Genomic_DNA"/>
</dbReference>
<comment type="caution">
    <text evidence="1">The sequence shown here is derived from an EMBL/GenBank/DDBJ whole genome shotgun (WGS) entry which is preliminary data.</text>
</comment>
<organism evidence="1 2">
    <name type="scientific">Trifolium medium</name>
    <dbReference type="NCBI Taxonomy" id="97028"/>
    <lineage>
        <taxon>Eukaryota</taxon>
        <taxon>Viridiplantae</taxon>
        <taxon>Streptophyta</taxon>
        <taxon>Embryophyta</taxon>
        <taxon>Tracheophyta</taxon>
        <taxon>Spermatophyta</taxon>
        <taxon>Magnoliopsida</taxon>
        <taxon>eudicotyledons</taxon>
        <taxon>Gunneridae</taxon>
        <taxon>Pentapetalae</taxon>
        <taxon>rosids</taxon>
        <taxon>fabids</taxon>
        <taxon>Fabales</taxon>
        <taxon>Fabaceae</taxon>
        <taxon>Papilionoideae</taxon>
        <taxon>50 kb inversion clade</taxon>
        <taxon>NPAAA clade</taxon>
        <taxon>Hologalegina</taxon>
        <taxon>IRL clade</taxon>
        <taxon>Trifolieae</taxon>
        <taxon>Trifolium</taxon>
    </lineage>
</organism>
<proteinExistence type="predicted"/>
<reference evidence="1 2" key="1">
    <citation type="journal article" date="2018" name="Front. Plant Sci.">
        <title>Red Clover (Trifolium pratense) and Zigzag Clover (T. medium) - A Picture of Genomic Similarities and Differences.</title>
        <authorList>
            <person name="Dluhosova J."/>
            <person name="Istvanek J."/>
            <person name="Nedelnik J."/>
            <person name="Repkova J."/>
        </authorList>
    </citation>
    <scope>NUCLEOTIDE SEQUENCE [LARGE SCALE GENOMIC DNA]</scope>
    <source>
        <strain evidence="2">cv. 10/8</strain>
        <tissue evidence="1">Leaf</tissue>
    </source>
</reference>
<keyword evidence="2" id="KW-1185">Reference proteome</keyword>
<protein>
    <submittedName>
        <fullName evidence="1">Uncharacterized protein</fullName>
    </submittedName>
</protein>
<name>A0A392P8A2_9FABA</name>
<feature type="non-terminal residue" evidence="1">
    <location>
        <position position="1"/>
    </location>
</feature>